<gene>
    <name evidence="1" type="ORF">BDY19DRAFT_1038840</name>
</gene>
<name>A0ACB8ULV4_9APHY</name>
<reference evidence="1" key="1">
    <citation type="journal article" date="2021" name="Environ. Microbiol.">
        <title>Gene family expansions and transcriptome signatures uncover fungal adaptations to wood decay.</title>
        <authorList>
            <person name="Hage H."/>
            <person name="Miyauchi S."/>
            <person name="Viragh M."/>
            <person name="Drula E."/>
            <person name="Min B."/>
            <person name="Chaduli D."/>
            <person name="Navarro D."/>
            <person name="Favel A."/>
            <person name="Norest M."/>
            <person name="Lesage-Meessen L."/>
            <person name="Balint B."/>
            <person name="Merenyi Z."/>
            <person name="de Eugenio L."/>
            <person name="Morin E."/>
            <person name="Martinez A.T."/>
            <person name="Baldrian P."/>
            <person name="Stursova M."/>
            <person name="Martinez M.J."/>
            <person name="Novotny C."/>
            <person name="Magnuson J.K."/>
            <person name="Spatafora J.W."/>
            <person name="Maurice S."/>
            <person name="Pangilinan J."/>
            <person name="Andreopoulos W."/>
            <person name="LaButti K."/>
            <person name="Hundley H."/>
            <person name="Na H."/>
            <person name="Kuo A."/>
            <person name="Barry K."/>
            <person name="Lipzen A."/>
            <person name="Henrissat B."/>
            <person name="Riley R."/>
            <person name="Ahrendt S."/>
            <person name="Nagy L.G."/>
            <person name="Grigoriev I.V."/>
            <person name="Martin F."/>
            <person name="Rosso M.N."/>
        </authorList>
    </citation>
    <scope>NUCLEOTIDE SEQUENCE</scope>
    <source>
        <strain evidence="1">CBS 384.51</strain>
    </source>
</reference>
<evidence type="ECO:0000313" key="2">
    <source>
        <dbReference type="Proteomes" id="UP001055072"/>
    </source>
</evidence>
<evidence type="ECO:0000313" key="1">
    <source>
        <dbReference type="EMBL" id="KAI0094749.1"/>
    </source>
</evidence>
<proteinExistence type="predicted"/>
<protein>
    <submittedName>
        <fullName evidence="1">Uncharacterized protein</fullName>
    </submittedName>
</protein>
<dbReference type="EMBL" id="MU274900">
    <property type="protein sequence ID" value="KAI0094749.1"/>
    <property type="molecule type" value="Genomic_DNA"/>
</dbReference>
<accession>A0ACB8ULV4</accession>
<comment type="caution">
    <text evidence="1">The sequence shown here is derived from an EMBL/GenBank/DDBJ whole genome shotgun (WGS) entry which is preliminary data.</text>
</comment>
<keyword evidence="2" id="KW-1185">Reference proteome</keyword>
<dbReference type="Proteomes" id="UP001055072">
    <property type="component" value="Unassembled WGS sequence"/>
</dbReference>
<sequence>MPKSSKHKKERAADFSKAKLKLGKGKQTPTNAVDTSFKARSIALPSQNIAAAKDGLGPTTKRKLTLDDLIIHLKHYNSGIRKDALLGLRELFEDHPEIISLSLTPVLNGCIRLIADEDASVRKGLLSFLNWLLHRIPRDDLIPHAHLLLLFTTSAQTHIFPEIRIDAIRFLDLCLEVIPEVVIEGWEVGFNGHGRRVMEGYLGILNAGTAYNEPGDRSSIQATSTASVILSPASKLVILKSLLCFLSTALSGRSILQSDPVPSIGSSAQVPTPAPFMSSSFTSSTAFASFDALLQPKASKEAYQWTECLDNGNTECPLIANNFAHDGILDSWSIDDLTTVELPSPSTSDQVAESSRGVRPETAYLVHLLRTLHPILASTFLDHAPTVFSPNSAPAEIDLQTICTIARIAQRLYGSVQLNFHSAANDLLIENLTTLINHMTVYFPFNGYWSVTTKRDTKVEQALQDLNFVFCELTSYLMNTVSHQTPAKHLKKRRAVASSIPYVSLAQIDRVSRYIVKALKGEGIRQGPGSALPRFISTAAYVSILPTVWALLNSSDEEHVNEILHATIEHAIYTSSTSAVKMHIIEFLGRLVLLETVPEYCGQFRLSSLPQLHKALEDWLIQLPKTIWELGSQNMNCTEIILHLLLRLIQRNSPLISHRISVSISARLMPYFIIVHHTHGKVSGPFSKLPQASAIRRLVMDLAYSFSTVSCCEGFEEAVMEGCSKSDREYWLSISS</sequence>
<organism evidence="1 2">
    <name type="scientific">Irpex rosettiformis</name>
    <dbReference type="NCBI Taxonomy" id="378272"/>
    <lineage>
        <taxon>Eukaryota</taxon>
        <taxon>Fungi</taxon>
        <taxon>Dikarya</taxon>
        <taxon>Basidiomycota</taxon>
        <taxon>Agaricomycotina</taxon>
        <taxon>Agaricomycetes</taxon>
        <taxon>Polyporales</taxon>
        <taxon>Irpicaceae</taxon>
        <taxon>Irpex</taxon>
    </lineage>
</organism>